<feature type="domain" description="Leucine-binding protein" evidence="6">
    <location>
        <begin position="137"/>
        <end position="474"/>
    </location>
</feature>
<dbReference type="InterPro" id="IPR028081">
    <property type="entry name" value="Leu-bd"/>
</dbReference>
<dbReference type="PRINTS" id="PR00337">
    <property type="entry name" value="LEUILEVALBP"/>
</dbReference>
<name>A0A255GUV2_9ACTN</name>
<evidence type="ECO:0000259" key="6">
    <source>
        <dbReference type="Pfam" id="PF13458"/>
    </source>
</evidence>
<protein>
    <recommendedName>
        <fullName evidence="6">Leucine-binding protein domain-containing protein</fullName>
    </recommendedName>
</protein>
<keyword evidence="8" id="KW-1185">Reference proteome</keyword>
<dbReference type="CDD" id="cd06349">
    <property type="entry name" value="PBP1_ABC_HAAT-like"/>
    <property type="match status" value="1"/>
</dbReference>
<dbReference type="Pfam" id="PF13458">
    <property type="entry name" value="Peripla_BP_6"/>
    <property type="match status" value="1"/>
</dbReference>
<feature type="compositionally biased region" description="Low complexity" evidence="5">
    <location>
        <begin position="18"/>
        <end position="44"/>
    </location>
</feature>
<sequence>MAYVAGCRCWSRRPRPNAPRSSPCTSPCARPPSSSSPSHPRCSATGSTASESARRPFLGKPRLAGSTRDAQGGRQCPDRRCAPILKPCCTRGQGSGFMRRREFIGFGSGLVGALFVSGCSAMNQGGSAAPAGAPKTFKLGVYAPLTGETAENGQNFKRSFELYADQVNAAGGINGEKIELVIRDDKGEPKTAASIAQEFAQDESIDATLGSFSSTASMAAAPVLVKAGIPNISPTSSHPDYTSLGKGLFRGTNTQKVEAKQVAEFLGKTQGKKKIAIVHRQDDWGISAASNFEEGAKGLGVQITGKQAVAPETKDFRTVITSLRGGDPEAVYVALQYSDATVFAQQMAAAGWKPTVATSTALYTQKLIELGGAGVEGWYVASFFFSGSSKPVVAEYVKAYTDKYGKAPDAFAAVAYDSIKVLGEAKKQVPEDGAAGRTKLRDAISKTTVDGVTGSMKFDDKGDVEKSMTWLVVKDGKFTQA</sequence>
<evidence type="ECO:0000313" key="7">
    <source>
        <dbReference type="EMBL" id="OYO18363.1"/>
    </source>
</evidence>
<reference evidence="7 8" key="1">
    <citation type="submission" date="2017-07" db="EMBL/GenBank/DDBJ databases">
        <title>Draft whole genome sequences of clinical Proprionibacteriaceae strains.</title>
        <authorList>
            <person name="Bernier A.-M."/>
            <person name="Bernard K."/>
            <person name="Domingo M.-C."/>
        </authorList>
    </citation>
    <scope>NUCLEOTIDE SEQUENCE [LARGE SCALE GENOMIC DNA]</scope>
    <source>
        <strain evidence="7 8">NML 130396</strain>
    </source>
</reference>
<accession>A0A255GUV2</accession>
<organism evidence="7 8">
    <name type="scientific">Enemella dayhoffiae</name>
    <dbReference type="NCBI Taxonomy" id="2016507"/>
    <lineage>
        <taxon>Bacteria</taxon>
        <taxon>Bacillati</taxon>
        <taxon>Actinomycetota</taxon>
        <taxon>Actinomycetes</taxon>
        <taxon>Propionibacteriales</taxon>
        <taxon>Propionibacteriaceae</taxon>
        <taxon>Enemella</taxon>
    </lineage>
</organism>
<comment type="caution">
    <text evidence="7">The sequence shown here is derived from an EMBL/GenBank/DDBJ whole genome shotgun (WGS) entry which is preliminary data.</text>
</comment>
<feature type="region of interest" description="Disordered" evidence="5">
    <location>
        <begin position="11"/>
        <end position="76"/>
    </location>
</feature>
<dbReference type="SUPFAM" id="SSF53822">
    <property type="entry name" value="Periplasmic binding protein-like I"/>
    <property type="match status" value="1"/>
</dbReference>
<comment type="similarity">
    <text evidence="1">Belongs to the leucine-binding protein family.</text>
</comment>
<evidence type="ECO:0000256" key="3">
    <source>
        <dbReference type="ARBA" id="ARBA00022729"/>
    </source>
</evidence>
<dbReference type="PANTHER" id="PTHR30483:SF6">
    <property type="entry name" value="PERIPLASMIC BINDING PROTEIN OF ABC TRANSPORTER FOR NATURAL AMINO ACIDS"/>
    <property type="match status" value="1"/>
</dbReference>
<dbReference type="AlphaFoldDB" id="A0A255GUV2"/>
<gene>
    <name evidence="7" type="ORF">CGZ93_15340</name>
</gene>
<dbReference type="Gene3D" id="3.40.50.2300">
    <property type="match status" value="2"/>
</dbReference>
<proteinExistence type="inferred from homology"/>
<dbReference type="OrthoDB" id="9772589at2"/>
<evidence type="ECO:0000256" key="1">
    <source>
        <dbReference type="ARBA" id="ARBA00010062"/>
    </source>
</evidence>
<dbReference type="Proteomes" id="UP000216311">
    <property type="component" value="Unassembled WGS sequence"/>
</dbReference>
<dbReference type="InterPro" id="IPR028082">
    <property type="entry name" value="Peripla_BP_I"/>
</dbReference>
<evidence type="ECO:0000256" key="5">
    <source>
        <dbReference type="SAM" id="MobiDB-lite"/>
    </source>
</evidence>
<dbReference type="InterPro" id="IPR051010">
    <property type="entry name" value="BCAA_transport"/>
</dbReference>
<dbReference type="GO" id="GO:0006865">
    <property type="term" value="P:amino acid transport"/>
    <property type="evidence" value="ECO:0007669"/>
    <property type="project" value="UniProtKB-KW"/>
</dbReference>
<dbReference type="InterPro" id="IPR000709">
    <property type="entry name" value="Leu_Ile_Val-bd"/>
</dbReference>
<evidence type="ECO:0000256" key="2">
    <source>
        <dbReference type="ARBA" id="ARBA00022448"/>
    </source>
</evidence>
<evidence type="ECO:0000256" key="4">
    <source>
        <dbReference type="ARBA" id="ARBA00022970"/>
    </source>
</evidence>
<evidence type="ECO:0000313" key="8">
    <source>
        <dbReference type="Proteomes" id="UP000216311"/>
    </source>
</evidence>
<keyword evidence="3" id="KW-0732">Signal</keyword>
<keyword evidence="2" id="KW-0813">Transport</keyword>
<dbReference type="PANTHER" id="PTHR30483">
    <property type="entry name" value="LEUCINE-SPECIFIC-BINDING PROTEIN"/>
    <property type="match status" value="1"/>
</dbReference>
<keyword evidence="4" id="KW-0029">Amino-acid transport</keyword>
<dbReference type="EMBL" id="NMVQ01000044">
    <property type="protein sequence ID" value="OYO18363.1"/>
    <property type="molecule type" value="Genomic_DNA"/>
</dbReference>